<evidence type="ECO:0000256" key="1">
    <source>
        <dbReference type="ARBA" id="ARBA00004479"/>
    </source>
</evidence>
<dbReference type="InterPro" id="IPR036426">
    <property type="entry name" value="Bulb-type_lectin_dom_sf"/>
</dbReference>
<evidence type="ECO:0000256" key="7">
    <source>
        <dbReference type="SAM" id="SignalP"/>
    </source>
</evidence>
<protein>
    <recommendedName>
        <fullName evidence="2">non-specific serine/threonine protein kinase</fullName>
        <ecNumber evidence="2">2.7.11.1</ecNumber>
    </recommendedName>
</protein>
<dbReference type="Proteomes" id="UP000243499">
    <property type="component" value="Chromosome 5"/>
</dbReference>
<dbReference type="GO" id="GO:0004674">
    <property type="term" value="F:protein serine/threonine kinase activity"/>
    <property type="evidence" value="ECO:0007669"/>
    <property type="project" value="UniProtKB-EC"/>
</dbReference>
<organism evidence="8">
    <name type="scientific">Panicum hallii</name>
    <dbReference type="NCBI Taxonomy" id="206008"/>
    <lineage>
        <taxon>Eukaryota</taxon>
        <taxon>Viridiplantae</taxon>
        <taxon>Streptophyta</taxon>
        <taxon>Embryophyta</taxon>
        <taxon>Tracheophyta</taxon>
        <taxon>Spermatophyta</taxon>
        <taxon>Magnoliopsida</taxon>
        <taxon>Liliopsida</taxon>
        <taxon>Poales</taxon>
        <taxon>Poaceae</taxon>
        <taxon>PACMAD clade</taxon>
        <taxon>Panicoideae</taxon>
        <taxon>Panicodae</taxon>
        <taxon>Paniceae</taxon>
        <taxon>Panicinae</taxon>
        <taxon>Panicum</taxon>
        <taxon>Panicum sect. Panicum</taxon>
    </lineage>
</organism>
<comment type="catalytic activity">
    <reaction evidence="4">
        <text>L-threonyl-[protein] + ATP = O-phospho-L-threonyl-[protein] + ADP + H(+)</text>
        <dbReference type="Rhea" id="RHEA:46608"/>
        <dbReference type="Rhea" id="RHEA-COMP:11060"/>
        <dbReference type="Rhea" id="RHEA-COMP:11605"/>
        <dbReference type="ChEBI" id="CHEBI:15378"/>
        <dbReference type="ChEBI" id="CHEBI:30013"/>
        <dbReference type="ChEBI" id="CHEBI:30616"/>
        <dbReference type="ChEBI" id="CHEBI:61977"/>
        <dbReference type="ChEBI" id="CHEBI:456216"/>
        <dbReference type="EC" id="2.7.11.1"/>
    </reaction>
</comment>
<evidence type="ECO:0000256" key="6">
    <source>
        <dbReference type="SAM" id="Phobius"/>
    </source>
</evidence>
<keyword evidence="3" id="KW-0675">Receptor</keyword>
<accession>A0A2T8IJN1</accession>
<feature type="transmembrane region" description="Helical" evidence="6">
    <location>
        <begin position="407"/>
        <end position="430"/>
    </location>
</feature>
<evidence type="ECO:0000256" key="3">
    <source>
        <dbReference type="ARBA" id="ARBA00023170"/>
    </source>
</evidence>
<comment type="catalytic activity">
    <reaction evidence="5">
        <text>L-seryl-[protein] + ATP = O-phospho-L-seryl-[protein] + ADP + H(+)</text>
        <dbReference type="Rhea" id="RHEA:17989"/>
        <dbReference type="Rhea" id="RHEA-COMP:9863"/>
        <dbReference type="Rhea" id="RHEA-COMP:11604"/>
        <dbReference type="ChEBI" id="CHEBI:15378"/>
        <dbReference type="ChEBI" id="CHEBI:29999"/>
        <dbReference type="ChEBI" id="CHEBI:30616"/>
        <dbReference type="ChEBI" id="CHEBI:83421"/>
        <dbReference type="ChEBI" id="CHEBI:456216"/>
        <dbReference type="EC" id="2.7.11.1"/>
    </reaction>
</comment>
<dbReference type="SUPFAM" id="SSF51110">
    <property type="entry name" value="alpha-D-mannose-specific plant lectins"/>
    <property type="match status" value="1"/>
</dbReference>
<reference evidence="8" key="1">
    <citation type="submission" date="2018-04" db="EMBL/GenBank/DDBJ databases">
        <title>WGS assembly of Panicum hallii.</title>
        <authorList>
            <person name="Lovell J."/>
            <person name="Jenkins J."/>
            <person name="Lowry D."/>
            <person name="Mamidi S."/>
            <person name="Sreedasyam A."/>
            <person name="Weng X."/>
            <person name="Barry K."/>
            <person name="Bonette J."/>
            <person name="Campitelli B."/>
            <person name="Daum C."/>
            <person name="Gordon S."/>
            <person name="Gould B."/>
            <person name="Lipzen A."/>
            <person name="Macqueen A."/>
            <person name="Palacio-Mejia J."/>
            <person name="Plott C."/>
            <person name="Shakirov E."/>
            <person name="Shu S."/>
            <person name="Yoshinaga Y."/>
            <person name="Zane M."/>
            <person name="Rokhsar D."/>
            <person name="Grimwood J."/>
            <person name="Schmutz J."/>
            <person name="Juenger T."/>
        </authorList>
    </citation>
    <scope>NUCLEOTIDE SEQUENCE [LARGE SCALE GENOMIC DNA]</scope>
    <source>
        <strain evidence="8">FIL2</strain>
    </source>
</reference>
<evidence type="ECO:0000313" key="8">
    <source>
        <dbReference type="EMBL" id="PVH37869.1"/>
    </source>
</evidence>
<sequence>MAMAVSARACALLLLLPAVAVLLHGEAARSSAGFPLSGRATVRLPTGPRQPRFAARAVVLDDARGERQPGFVAAVSAEAAGRAGACTCSLVLLLGGVKVWASDHLEEFVARALCRPELTEDGQLRLTDGGGKVGWLSGTAGQGVKHRTLPAYFVASMTSVTSSPFYSLELDGDKIAAYIHVGYTSYSYWELAPTANRTMASARLDGSGLKMLDAQGIMVAQVSPPVKKPPLSFLALGGDGNLEMFYYDARHRRFRISYKALGLCELPLSCGVREVCSAAGKCKDFVAYADRPPARAGNAFCYGTGGEACMVHLRAVTTVLRTTSPPPALANVTLRQCVARCASNASCNGALYVKGNAGVAAAADHGVEVTDGSRRRYSYWVKLPAAEAAAGGGDDEDVQDDSMLSKVLMICGAIDVACAVVFAVLIALYFRRLRRLAAAVDRVVELQQGEAESSGEQNSFDSNGAEHN</sequence>
<dbReference type="Gramene" id="PVH37869">
    <property type="protein sequence ID" value="PVH37869"/>
    <property type="gene ID" value="PAHAL_5G108300"/>
</dbReference>
<evidence type="ECO:0000256" key="4">
    <source>
        <dbReference type="ARBA" id="ARBA00047899"/>
    </source>
</evidence>
<proteinExistence type="predicted"/>
<comment type="subcellular location">
    <subcellularLocation>
        <location evidence="1">Membrane</location>
        <topology evidence="1">Single-pass type I membrane protein</topology>
    </subcellularLocation>
</comment>
<keyword evidence="6" id="KW-0472">Membrane</keyword>
<keyword evidence="6" id="KW-1133">Transmembrane helix</keyword>
<dbReference type="EMBL" id="CM008050">
    <property type="protein sequence ID" value="PVH37869.1"/>
    <property type="molecule type" value="Genomic_DNA"/>
</dbReference>
<dbReference type="AlphaFoldDB" id="A0A2T8IJN1"/>
<name>A0A2T8IJN1_9POAL</name>
<keyword evidence="6" id="KW-0812">Transmembrane</keyword>
<dbReference type="GO" id="GO:0016020">
    <property type="term" value="C:membrane"/>
    <property type="evidence" value="ECO:0007669"/>
    <property type="project" value="UniProtKB-SubCell"/>
</dbReference>
<keyword evidence="7" id="KW-0732">Signal</keyword>
<feature type="signal peptide" evidence="7">
    <location>
        <begin position="1"/>
        <end position="20"/>
    </location>
</feature>
<evidence type="ECO:0000256" key="2">
    <source>
        <dbReference type="ARBA" id="ARBA00012513"/>
    </source>
</evidence>
<feature type="chain" id="PRO_5015768314" description="non-specific serine/threonine protein kinase" evidence="7">
    <location>
        <begin position="21"/>
        <end position="468"/>
    </location>
</feature>
<dbReference type="EC" id="2.7.11.1" evidence="2"/>
<evidence type="ECO:0000256" key="5">
    <source>
        <dbReference type="ARBA" id="ARBA00048679"/>
    </source>
</evidence>
<gene>
    <name evidence="8" type="ORF">PAHAL_5G108300</name>
</gene>